<protein>
    <submittedName>
        <fullName evidence="1">Uncharacterized protein</fullName>
    </submittedName>
</protein>
<sequence length="175" mass="19779">MLPRSAGHRLGARQAAYPFLVAENPSRVGFADQDRLNAPASRELLYGEAAKGKTYQAVRHIHQDSEAYKKATGMGNERILRNLAAVRSAYPHLPIHLRTTLIPGINNDEELIRRIVELACSMDAVHYELLPYHRMDEQKYRFGGREYPYGGSAQVDAGILVRLRRIVEEVVPEKD</sequence>
<dbReference type="Proteomes" id="UP000003676">
    <property type="component" value="Unassembled WGS sequence"/>
</dbReference>
<name>B6WRM4_9BACT</name>
<dbReference type="SUPFAM" id="SSF102114">
    <property type="entry name" value="Radical SAM enzymes"/>
    <property type="match status" value="1"/>
</dbReference>
<reference evidence="1 2" key="1">
    <citation type="submission" date="2008-10" db="EMBL/GenBank/DDBJ databases">
        <title>Draft genome sequence of Desulvovibrio piger (ATCC 29098).</title>
        <authorList>
            <person name="Sudarsanam P."/>
            <person name="Ley R."/>
            <person name="Guruge J."/>
            <person name="Turnbaugh P.J."/>
            <person name="Mahowald M."/>
            <person name="Liep D."/>
            <person name="Gordon J."/>
        </authorList>
    </citation>
    <scope>NUCLEOTIDE SEQUENCE [LARGE SCALE GENOMIC DNA]</scope>
    <source>
        <strain evidence="1 2">ATCC 29098</strain>
    </source>
</reference>
<evidence type="ECO:0000313" key="2">
    <source>
        <dbReference type="Proteomes" id="UP000003676"/>
    </source>
</evidence>
<dbReference type="Gene3D" id="3.80.30.10">
    <property type="entry name" value="pyruvate-formate lyase- activating enzyme"/>
    <property type="match status" value="1"/>
</dbReference>
<evidence type="ECO:0000313" key="1">
    <source>
        <dbReference type="EMBL" id="EEB34330.1"/>
    </source>
</evidence>
<proteinExistence type="predicted"/>
<dbReference type="HOGENOM" id="CLU_1530185_0_0_7"/>
<gene>
    <name evidence="1" type="ORF">DESPIG_00715</name>
</gene>
<comment type="caution">
    <text evidence="1">The sequence shown here is derived from an EMBL/GenBank/DDBJ whole genome shotgun (WGS) entry which is preliminary data.</text>
</comment>
<dbReference type="AlphaFoldDB" id="B6WRM4"/>
<organism evidence="1 2">
    <name type="scientific">Desulfovibrio piger ATCC 29098</name>
    <dbReference type="NCBI Taxonomy" id="411464"/>
    <lineage>
        <taxon>Bacteria</taxon>
        <taxon>Pseudomonadati</taxon>
        <taxon>Thermodesulfobacteriota</taxon>
        <taxon>Desulfovibrionia</taxon>
        <taxon>Desulfovibrionales</taxon>
        <taxon>Desulfovibrionaceae</taxon>
        <taxon>Desulfovibrio</taxon>
    </lineage>
</organism>
<accession>B6WRM4</accession>
<reference evidence="1 2" key="2">
    <citation type="submission" date="2008-10" db="EMBL/GenBank/DDBJ databases">
        <authorList>
            <person name="Fulton L."/>
            <person name="Clifton S."/>
            <person name="Fulton B."/>
            <person name="Xu J."/>
            <person name="Minx P."/>
            <person name="Pepin K.H."/>
            <person name="Johnson M."/>
            <person name="Bhonagiri V."/>
            <person name="Nash W.E."/>
            <person name="Mardis E.R."/>
            <person name="Wilson R.K."/>
        </authorList>
    </citation>
    <scope>NUCLEOTIDE SEQUENCE [LARGE SCALE GENOMIC DNA]</scope>
    <source>
        <strain evidence="1 2">ATCC 29098</strain>
    </source>
</reference>
<dbReference type="eggNOG" id="COG1180">
    <property type="taxonomic scope" value="Bacteria"/>
</dbReference>
<dbReference type="InterPro" id="IPR058240">
    <property type="entry name" value="rSAM_sf"/>
</dbReference>
<dbReference type="EMBL" id="ABXU01000024">
    <property type="protein sequence ID" value="EEB34330.1"/>
    <property type="molecule type" value="Genomic_DNA"/>
</dbReference>